<protein>
    <recommendedName>
        <fullName evidence="3">Shikimate kinase</fullName>
    </recommendedName>
</protein>
<dbReference type="AlphaFoldDB" id="A0A430AK09"/>
<reference evidence="1 2" key="1">
    <citation type="submission" date="2017-05" db="EMBL/GenBank/DDBJ databases">
        <title>Vagococcus spp. assemblies.</title>
        <authorList>
            <person name="Gulvik C.A."/>
        </authorList>
    </citation>
    <scope>NUCLEOTIDE SEQUENCE [LARGE SCALE GENOMIC DNA]</scope>
    <source>
        <strain evidence="1 2">DSM 24756</strain>
    </source>
</reference>
<proteinExistence type="predicted"/>
<comment type="caution">
    <text evidence="1">The sequence shown here is derived from an EMBL/GenBank/DDBJ whole genome shotgun (WGS) entry which is preliminary data.</text>
</comment>
<dbReference type="OrthoDB" id="193997at2"/>
<gene>
    <name evidence="1" type="ORF">CBF30_03175</name>
</gene>
<dbReference type="RefSeq" id="WP_126822685.1">
    <property type="nucleotide sequence ID" value="NZ_JBHLWU010000001.1"/>
</dbReference>
<dbReference type="InterPro" id="IPR027417">
    <property type="entry name" value="P-loop_NTPase"/>
</dbReference>
<evidence type="ECO:0000313" key="1">
    <source>
        <dbReference type="EMBL" id="RSU08257.1"/>
    </source>
</evidence>
<dbReference type="EMBL" id="NGJZ01000001">
    <property type="protein sequence ID" value="RSU08257.1"/>
    <property type="molecule type" value="Genomic_DNA"/>
</dbReference>
<evidence type="ECO:0000313" key="2">
    <source>
        <dbReference type="Proteomes" id="UP000288669"/>
    </source>
</evidence>
<keyword evidence="2" id="KW-1185">Reference proteome</keyword>
<dbReference type="SUPFAM" id="SSF52540">
    <property type="entry name" value="P-loop containing nucleoside triphosphate hydrolases"/>
    <property type="match status" value="1"/>
</dbReference>
<evidence type="ECO:0008006" key="3">
    <source>
        <dbReference type="Google" id="ProtNLM"/>
    </source>
</evidence>
<dbReference type="Gene3D" id="3.40.50.300">
    <property type="entry name" value="P-loop containing nucleotide triphosphate hydrolases"/>
    <property type="match status" value="1"/>
</dbReference>
<sequence length="203" mass="23306">MGLFVIIGPQAVGKMTVGKELEQHMDGKLLFNHQTIDLFANFLTYDKRTFQLSDQTRKSLFKAFVAEPEHNAVNTLIFTILINFSAADDIQFLKEISEIFLNAGQPVYFLELAADLDTRLERNQCESRLQAKPSKRDLAFSKKELLDSHHQFRLNSLDGELANLFPTVHHLKVNNTELSSQEVVKEVLTTWPELKNEKNMKQK</sequence>
<accession>A0A430AK09</accession>
<organism evidence="1 2">
    <name type="scientific">Vagococcus entomophilus</name>
    <dbReference type="NCBI Taxonomy" id="1160095"/>
    <lineage>
        <taxon>Bacteria</taxon>
        <taxon>Bacillati</taxon>
        <taxon>Bacillota</taxon>
        <taxon>Bacilli</taxon>
        <taxon>Lactobacillales</taxon>
        <taxon>Enterococcaceae</taxon>
        <taxon>Vagococcus</taxon>
    </lineage>
</organism>
<dbReference type="Proteomes" id="UP000288669">
    <property type="component" value="Unassembled WGS sequence"/>
</dbReference>
<name>A0A430AK09_9ENTE</name>